<dbReference type="Proteomes" id="UP000198403">
    <property type="component" value="Unassembled WGS sequence"/>
</dbReference>
<name>A0A238VFJ0_9ACTN</name>
<proteinExistence type="predicted"/>
<keyword evidence="2" id="KW-1185">Reference proteome</keyword>
<evidence type="ECO:0000313" key="1">
    <source>
        <dbReference type="EMBL" id="SNR33026.1"/>
    </source>
</evidence>
<dbReference type="EMBL" id="FZNO01000003">
    <property type="protein sequence ID" value="SNR33026.1"/>
    <property type="molecule type" value="Genomic_DNA"/>
</dbReference>
<accession>A0A238VFJ0</accession>
<dbReference type="RefSeq" id="WP_089335230.1">
    <property type="nucleotide sequence ID" value="NZ_FZNO01000003.1"/>
</dbReference>
<organism evidence="1 2">
    <name type="scientific">Blastococcus mobilis</name>
    <dbReference type="NCBI Taxonomy" id="1938746"/>
    <lineage>
        <taxon>Bacteria</taxon>
        <taxon>Bacillati</taxon>
        <taxon>Actinomycetota</taxon>
        <taxon>Actinomycetes</taxon>
        <taxon>Geodermatophilales</taxon>
        <taxon>Geodermatophilaceae</taxon>
        <taxon>Blastococcus</taxon>
    </lineage>
</organism>
<sequence length="90" mass="10074">MVPTRWRKKPVEIVALQYDGTNANQIVNWIEGSRPDGFVPAYTDDQGELHIATLEGDMHVSIGDHVIRGVQGEFYPCKPDIFAATYDRVG</sequence>
<evidence type="ECO:0000313" key="2">
    <source>
        <dbReference type="Proteomes" id="UP000198403"/>
    </source>
</evidence>
<dbReference type="OrthoDB" id="1814561at2"/>
<reference evidence="1 2" key="1">
    <citation type="submission" date="2017-06" db="EMBL/GenBank/DDBJ databases">
        <authorList>
            <person name="Kim H.J."/>
            <person name="Triplett B.A."/>
        </authorList>
    </citation>
    <scope>NUCLEOTIDE SEQUENCE [LARGE SCALE GENOMIC DNA]</scope>
    <source>
        <strain evidence="1 2">DSM 44272</strain>
    </source>
</reference>
<protein>
    <submittedName>
        <fullName evidence="1">Uncharacterized protein</fullName>
    </submittedName>
</protein>
<gene>
    <name evidence="1" type="ORF">SAMN06272737_10381</name>
</gene>
<dbReference type="AlphaFoldDB" id="A0A238VFJ0"/>